<dbReference type="NCBIfam" id="TIGR01760">
    <property type="entry name" value="tape_meas_TP901"/>
    <property type="match status" value="1"/>
</dbReference>
<feature type="domain" description="Bacteriophage tail tape measure C-terminal" evidence="5">
    <location>
        <begin position="704"/>
        <end position="762"/>
    </location>
</feature>
<feature type="coiled-coil region" evidence="2">
    <location>
        <begin position="479"/>
        <end position="513"/>
    </location>
</feature>
<proteinExistence type="predicted"/>
<keyword evidence="8" id="KW-1185">Reference proteome</keyword>
<dbReference type="PANTHER" id="PTHR37813:SF1">
    <property type="entry name" value="FELS-2 PROPHAGE PROTEIN"/>
    <property type="match status" value="1"/>
</dbReference>
<feature type="compositionally biased region" description="Basic and acidic residues" evidence="3">
    <location>
        <begin position="610"/>
        <end position="621"/>
    </location>
</feature>
<dbReference type="RefSeq" id="WP_180955902.1">
    <property type="nucleotide sequence ID" value="NZ_OCTN01000002.1"/>
</dbReference>
<feature type="transmembrane region" description="Helical" evidence="4">
    <location>
        <begin position="379"/>
        <end position="400"/>
    </location>
</feature>
<dbReference type="EMBL" id="OCTN01000002">
    <property type="protein sequence ID" value="SOH93376.1"/>
    <property type="molecule type" value="Genomic_DNA"/>
</dbReference>
<evidence type="ECO:0000313" key="8">
    <source>
        <dbReference type="Proteomes" id="UP000220034"/>
    </source>
</evidence>
<gene>
    <name evidence="7" type="ORF">SAMN06273572_10252</name>
</gene>
<name>A0A2C9CPT9_9RHOB</name>
<feature type="domain" description="Phage tail tape measure protein" evidence="6">
    <location>
        <begin position="83"/>
        <end position="268"/>
    </location>
</feature>
<feature type="compositionally biased region" description="Pro residues" evidence="3">
    <location>
        <begin position="596"/>
        <end position="606"/>
    </location>
</feature>
<reference evidence="8" key="1">
    <citation type="submission" date="2017-09" db="EMBL/GenBank/DDBJ databases">
        <authorList>
            <person name="Varghese N."/>
            <person name="Submissions S."/>
        </authorList>
    </citation>
    <scope>NUCLEOTIDE SEQUENCE [LARGE SCALE GENOMIC DNA]</scope>
    <source>
        <strain evidence="8">C7</strain>
    </source>
</reference>
<sequence length="924" mass="93309">MDERIRLILNGTDRGASRAVRTLRGELGGLRTVLGAGLGLGGAFAGVELVRGAATAIAGFGASMAQVRAITDPTEAEFAALTQTARELGGTTEFSASQAADGLRFLGMAGFDAAQSVAAIPAVLDLATAGALGLGDAADITSNIMSAFGIAAGDAGEAADVLAAASSRANTDIPQLGEAMSYVGPVAAAMNVSLADTAAAIGKLSDAGIQASSAGTGLRRILSTLVAPPKEASDAIAALGLELDDLDPNVVSITQIVDRFRGAGLDAADALTIFGDRGGPAILALVSQADGLRDLTQGMQDVSGEADRMASVMRDTLAGDVQTLHSAAEALALSLGEAGLGDALRSLTQGATDLIVGVTGLVDHLGQMNAAGDLTSVKIGLVFVGVAKLSSTLIGLAPVVMRATTALRAMGLASTFALGPVGAVITLVAAGAAVWLTFRDNTAEAETGMYDAVAGTEALNTALALFGDSHAPDAGRSAMDLAERNVALAQSSLDAAEAEYTLMEASLARERQEANALAAQSEPGAFQPLLSGASLVEETISGGERLLAAQEALVARGRRAVEEARAGLENARSLVFGQTTGDLGALFGLGGDGLLPPEPSSRPPADTPDSESRQPDEAEQRAERLAALMAQLTGQSRDAQAALTRVGLSRDAIEKAQRFDAAVRILTEAGVNLGDQWEDTGLTISEQIEAMINGTVDAEVEFEAMAERLQAVRDIGEQAMSGLADAIVGSARTGKLAIEDLVASGLEDLARLGIQRNVTGPLSDALFGDGGVASSFLSNLFGVGGGTGAKTVKSANGNVFEGGDVVAFATGGVVSGPTTFPMVGGNTGLMGEAGPEAIMPLTRLGNGKLGVQATGGGQGGNVTVEMPFTLQVIGGASEERVEMAPDGKSAQLFITGVVKEAFRTGTFRKELAQYGARKQPVGGA</sequence>
<keyword evidence="4" id="KW-1133">Transmembrane helix</keyword>
<evidence type="ECO:0000313" key="7">
    <source>
        <dbReference type="EMBL" id="SOH93376.1"/>
    </source>
</evidence>
<dbReference type="InterPro" id="IPR010090">
    <property type="entry name" value="Phage_tape_meas"/>
</dbReference>
<protein>
    <submittedName>
        <fullName evidence="7">Phage tail tape measure protein, lambda family/phage tail tape measure protein, TP901 family, core region</fullName>
    </submittedName>
</protein>
<evidence type="ECO:0000259" key="5">
    <source>
        <dbReference type="Pfam" id="PF09718"/>
    </source>
</evidence>
<evidence type="ECO:0000256" key="4">
    <source>
        <dbReference type="SAM" id="Phobius"/>
    </source>
</evidence>
<evidence type="ECO:0000256" key="1">
    <source>
        <dbReference type="ARBA" id="ARBA00022612"/>
    </source>
</evidence>
<dbReference type="InterPro" id="IPR006431">
    <property type="entry name" value="Phage_tape_meas_C"/>
</dbReference>
<dbReference type="Pfam" id="PF09718">
    <property type="entry name" value="Tape_meas_lam_C"/>
    <property type="match status" value="1"/>
</dbReference>
<dbReference type="PANTHER" id="PTHR37813">
    <property type="entry name" value="FELS-2 PROPHAGE PROTEIN"/>
    <property type="match status" value="1"/>
</dbReference>
<keyword evidence="4" id="KW-0472">Membrane</keyword>
<evidence type="ECO:0000256" key="3">
    <source>
        <dbReference type="SAM" id="MobiDB-lite"/>
    </source>
</evidence>
<keyword evidence="1" id="KW-1188">Viral release from host cell</keyword>
<evidence type="ECO:0000259" key="6">
    <source>
        <dbReference type="Pfam" id="PF10145"/>
    </source>
</evidence>
<keyword evidence="4" id="KW-0812">Transmembrane</keyword>
<accession>A0A2C9CPT9</accession>
<evidence type="ECO:0000256" key="2">
    <source>
        <dbReference type="SAM" id="Coils"/>
    </source>
</evidence>
<feature type="transmembrane region" description="Helical" evidence="4">
    <location>
        <begin position="412"/>
        <end position="438"/>
    </location>
</feature>
<organism evidence="7 8">
    <name type="scientific">Pontivivens marinum</name>
    <dbReference type="NCBI Taxonomy" id="1690039"/>
    <lineage>
        <taxon>Bacteria</taxon>
        <taxon>Pseudomonadati</taxon>
        <taxon>Pseudomonadota</taxon>
        <taxon>Alphaproteobacteria</taxon>
        <taxon>Rhodobacterales</taxon>
        <taxon>Paracoccaceae</taxon>
        <taxon>Pontivivens</taxon>
    </lineage>
</organism>
<dbReference type="Pfam" id="PF10145">
    <property type="entry name" value="PhageMin_Tail"/>
    <property type="match status" value="1"/>
</dbReference>
<keyword evidence="2" id="KW-0175">Coiled coil</keyword>
<dbReference type="Proteomes" id="UP000220034">
    <property type="component" value="Unassembled WGS sequence"/>
</dbReference>
<feature type="region of interest" description="Disordered" evidence="3">
    <location>
        <begin position="587"/>
        <end position="621"/>
    </location>
</feature>
<dbReference type="AlphaFoldDB" id="A0A2C9CPT9"/>